<dbReference type="CDD" id="cd00067">
    <property type="entry name" value="GAL4"/>
    <property type="match status" value="1"/>
</dbReference>
<dbReference type="Pfam" id="PF00172">
    <property type="entry name" value="Zn_clus"/>
    <property type="match status" value="1"/>
</dbReference>
<evidence type="ECO:0000313" key="6">
    <source>
        <dbReference type="Proteomes" id="UP001345827"/>
    </source>
</evidence>
<feature type="domain" description="Zn(2)-C6 fungal-type" evidence="4">
    <location>
        <begin position="22"/>
        <end position="52"/>
    </location>
</feature>
<evidence type="ECO:0000313" key="5">
    <source>
        <dbReference type="EMBL" id="KAK5531363.1"/>
    </source>
</evidence>
<keyword evidence="6" id="KW-1185">Reference proteome</keyword>
<evidence type="ECO:0000259" key="4">
    <source>
        <dbReference type="PROSITE" id="PS50048"/>
    </source>
</evidence>
<dbReference type="SMART" id="SM00066">
    <property type="entry name" value="GAL4"/>
    <property type="match status" value="1"/>
</dbReference>
<dbReference type="SUPFAM" id="SSF57701">
    <property type="entry name" value="Zn2/Cys6 DNA-binding domain"/>
    <property type="match status" value="1"/>
</dbReference>
<dbReference type="PROSITE" id="PS00463">
    <property type="entry name" value="ZN2_CY6_FUNGAL_1"/>
    <property type="match status" value="1"/>
</dbReference>
<dbReference type="PANTHER" id="PTHR47785:SF3">
    <property type="entry name" value="ZN(2)-C6 FUNGAL-TYPE DOMAIN-CONTAINING PROTEIN"/>
    <property type="match status" value="1"/>
</dbReference>
<comment type="caution">
    <text evidence="5">The sequence shown here is derived from an EMBL/GenBank/DDBJ whole genome shotgun (WGS) entry which is preliminary data.</text>
</comment>
<dbReference type="GO" id="GO:0008270">
    <property type="term" value="F:zinc ion binding"/>
    <property type="evidence" value="ECO:0007669"/>
    <property type="project" value="InterPro"/>
</dbReference>
<keyword evidence="3" id="KW-0175">Coiled coil</keyword>
<dbReference type="Pfam" id="PF04082">
    <property type="entry name" value="Fungal_trans"/>
    <property type="match status" value="1"/>
</dbReference>
<dbReference type="InterPro" id="IPR036864">
    <property type="entry name" value="Zn2-C6_fun-type_DNA-bd_sf"/>
</dbReference>
<dbReference type="InterPro" id="IPR053181">
    <property type="entry name" value="EcdB-like_regulator"/>
</dbReference>
<dbReference type="InterPro" id="IPR007219">
    <property type="entry name" value="XnlR_reg_dom"/>
</dbReference>
<dbReference type="Proteomes" id="UP001345827">
    <property type="component" value="Unassembled WGS sequence"/>
</dbReference>
<dbReference type="CDD" id="cd12148">
    <property type="entry name" value="fungal_TF_MHR"/>
    <property type="match status" value="1"/>
</dbReference>
<evidence type="ECO:0000256" key="3">
    <source>
        <dbReference type="SAM" id="Coils"/>
    </source>
</evidence>
<protein>
    <recommendedName>
        <fullName evidence="4">Zn(2)-C6 fungal-type domain-containing protein</fullName>
    </recommendedName>
</protein>
<keyword evidence="2" id="KW-0539">Nucleus</keyword>
<evidence type="ECO:0000256" key="1">
    <source>
        <dbReference type="ARBA" id="ARBA00022723"/>
    </source>
</evidence>
<dbReference type="AlphaFoldDB" id="A0AAV9PYV6"/>
<dbReference type="GO" id="GO:0003677">
    <property type="term" value="F:DNA binding"/>
    <property type="evidence" value="ECO:0007669"/>
    <property type="project" value="InterPro"/>
</dbReference>
<reference evidence="5 6" key="1">
    <citation type="submission" date="2023-06" db="EMBL/GenBank/DDBJ databases">
        <title>Black Yeasts Isolated from many extreme environments.</title>
        <authorList>
            <person name="Coleine C."/>
            <person name="Stajich J.E."/>
            <person name="Selbmann L."/>
        </authorList>
    </citation>
    <scope>NUCLEOTIDE SEQUENCE [LARGE SCALE GENOMIC DNA]</scope>
    <source>
        <strain evidence="5 6">CCFEE 5887</strain>
    </source>
</reference>
<dbReference type="EMBL" id="JAXLQG010000017">
    <property type="protein sequence ID" value="KAK5531363.1"/>
    <property type="molecule type" value="Genomic_DNA"/>
</dbReference>
<accession>A0AAV9PYV6</accession>
<dbReference type="InterPro" id="IPR001138">
    <property type="entry name" value="Zn2Cys6_DnaBD"/>
</dbReference>
<dbReference type="PROSITE" id="PS50048">
    <property type="entry name" value="ZN2_CY6_FUNGAL_2"/>
    <property type="match status" value="1"/>
</dbReference>
<dbReference type="GO" id="GO:0000981">
    <property type="term" value="F:DNA-binding transcription factor activity, RNA polymerase II-specific"/>
    <property type="evidence" value="ECO:0007669"/>
    <property type="project" value="InterPro"/>
</dbReference>
<dbReference type="PANTHER" id="PTHR47785">
    <property type="entry name" value="ZN(II)2CYS6 TRANSCRIPTION FACTOR (EUROFUNG)-RELATED-RELATED"/>
    <property type="match status" value="1"/>
</dbReference>
<gene>
    <name evidence="5" type="ORF">LTR25_008470</name>
</gene>
<keyword evidence="1" id="KW-0479">Metal-binding</keyword>
<evidence type="ECO:0000256" key="2">
    <source>
        <dbReference type="ARBA" id="ARBA00023242"/>
    </source>
</evidence>
<feature type="coiled-coil region" evidence="3">
    <location>
        <begin position="68"/>
        <end position="95"/>
    </location>
</feature>
<sequence length="563" mass="62844">MEEPSPKRQRTQLYEKKRAAIACVVCRSRKSKCDGATPQCGFCEAVGAECKYVVSGNKQDDSRTSSSSSSTQARLVALEENVQKLNRTMSVLSAQTQLQLQQCQLDEAVPTSGNGNGNGNVQLRHPPATNNFQQSGILSHMMANIDYDVTGYLTGLESRLAGWPAAAIVSYPEASELLNMRLLQTFLDKVHVWYPLFERQTLQEEYMTASEEVLAAPSPRVSLCLMISAIGMLALDLDDGRSHASCDQATHAAQMLYTVIADQSIVGIQCLILHAIYHLLSFRPIQAYEYVISAAYKAQNLYKHDIHTRDVVNSESFTRAFYSIYVMERELLVQLNLASSGLRSLEENIPLPSGTFENGQEDGGMCIFFMAEVAIQKMMEQSDRNFSSSSLQHHNEIHFPTLVAEELEFQILEWRSHLPPALAFPDVGFSRGDLSLYLKLQYHAHTCGIFWLALYKAVITTDQSPELVSGAEKCVRSYCSFVDAAADFFSKPVLLPHIAMTLTSIFTISLSMTFVKNAQVPFGLEQLDNSFKTAVRVLSRYGTLYPPVGQWSTVLQERLDMKR</sequence>
<dbReference type="GO" id="GO:0006351">
    <property type="term" value="P:DNA-templated transcription"/>
    <property type="evidence" value="ECO:0007669"/>
    <property type="project" value="InterPro"/>
</dbReference>
<name>A0AAV9PYV6_9PEZI</name>
<proteinExistence type="predicted"/>
<organism evidence="5 6">
    <name type="scientific">Vermiconidia calcicola</name>
    <dbReference type="NCBI Taxonomy" id="1690605"/>
    <lineage>
        <taxon>Eukaryota</taxon>
        <taxon>Fungi</taxon>
        <taxon>Dikarya</taxon>
        <taxon>Ascomycota</taxon>
        <taxon>Pezizomycotina</taxon>
        <taxon>Dothideomycetes</taxon>
        <taxon>Dothideomycetidae</taxon>
        <taxon>Mycosphaerellales</taxon>
        <taxon>Extremaceae</taxon>
        <taxon>Vermiconidia</taxon>
    </lineage>
</organism>
<dbReference type="Gene3D" id="4.10.240.10">
    <property type="entry name" value="Zn(2)-C6 fungal-type DNA-binding domain"/>
    <property type="match status" value="1"/>
</dbReference>